<dbReference type="RefSeq" id="WP_111845441.1">
    <property type="nucleotide sequence ID" value="NZ_VORT01000004.1"/>
</dbReference>
<comment type="subcellular location">
    <subcellularLocation>
        <location evidence="1">Cell membrane</location>
        <topology evidence="1">Multi-pass membrane protein</topology>
    </subcellularLocation>
</comment>
<dbReference type="PANTHER" id="PTHR30250">
    <property type="entry name" value="PST FAMILY PREDICTED COLANIC ACID TRANSPORTER"/>
    <property type="match status" value="1"/>
</dbReference>
<feature type="transmembrane region" description="Helical" evidence="6">
    <location>
        <begin position="58"/>
        <end position="74"/>
    </location>
</feature>
<reference evidence="7 8" key="1">
    <citation type="submission" date="2019-08" db="EMBL/GenBank/DDBJ databases">
        <title>Genome of Aequorivita antarctica SW49 (type strain).</title>
        <authorList>
            <person name="Bowman J.P."/>
        </authorList>
    </citation>
    <scope>NUCLEOTIDE SEQUENCE [LARGE SCALE GENOMIC DNA]</scope>
    <source>
        <strain evidence="7 8">SW49</strain>
    </source>
</reference>
<dbReference type="InterPro" id="IPR050833">
    <property type="entry name" value="Poly_Biosynth_Transport"/>
</dbReference>
<proteinExistence type="predicted"/>
<evidence type="ECO:0000256" key="3">
    <source>
        <dbReference type="ARBA" id="ARBA00022692"/>
    </source>
</evidence>
<dbReference type="Pfam" id="PF01943">
    <property type="entry name" value="Polysacc_synt"/>
    <property type="match status" value="1"/>
</dbReference>
<evidence type="ECO:0000256" key="6">
    <source>
        <dbReference type="SAM" id="Phobius"/>
    </source>
</evidence>
<evidence type="ECO:0000313" key="8">
    <source>
        <dbReference type="Proteomes" id="UP000321497"/>
    </source>
</evidence>
<name>A0A5C6Z169_9FLAO</name>
<gene>
    <name evidence="7" type="ORF">ESU54_07930</name>
</gene>
<feature type="transmembrane region" description="Helical" evidence="6">
    <location>
        <begin position="307"/>
        <end position="330"/>
    </location>
</feature>
<protein>
    <submittedName>
        <fullName evidence="7">Oligosaccharide flippase family protein</fullName>
    </submittedName>
</protein>
<keyword evidence="4 6" id="KW-1133">Transmembrane helix</keyword>
<feature type="transmembrane region" description="Helical" evidence="6">
    <location>
        <begin position="336"/>
        <end position="363"/>
    </location>
</feature>
<feature type="transmembrane region" description="Helical" evidence="6">
    <location>
        <begin position="138"/>
        <end position="156"/>
    </location>
</feature>
<dbReference type="InterPro" id="IPR002797">
    <property type="entry name" value="Polysacc_synth"/>
</dbReference>
<keyword evidence="2" id="KW-1003">Cell membrane</keyword>
<dbReference type="PANTHER" id="PTHR30250:SF11">
    <property type="entry name" value="O-ANTIGEN TRANSPORTER-RELATED"/>
    <property type="match status" value="1"/>
</dbReference>
<sequence length="422" mass="49189">MAVFFRFKKFRLKKYFNILKGKDAKVLLENFFSLSALQLVGMLLPLITLPYLLRVLGFSNYGIVILAGSLIAYFQSITDYSFKITATRDVAVFRNSPEKMNIIYSKVLMIKGMFLCLSFLALFAIVMLYPPFYEERKVFFLTMPLLLGYSLFPEWFFQGIEKMKYISLLNIGIKLFFTICVFIFITKKEDYWIYPLLQSAGFIGAGLVGQYILIKKYKLKFRWLRFKMIKNTIKDNFPIFINQFLPNLYNNTNTLLLGIFTTTYLVGIYDALKKIIDLCVALLNVVSRVFFPFLNRRKDAFPKYRNMMLVLGLVLAMMPIIVNPLVFWYLDMVYENALLILTLLSLSIIGYTAYDIFGLNYFIIRRKDKLVMKNTIVSSLIGFVLAFPLIYFFNILGAAINLMFARFMMGGGLTWNYFKSKK</sequence>
<dbReference type="OrthoDB" id="9815702at2"/>
<keyword evidence="5 6" id="KW-0472">Membrane</keyword>
<evidence type="ECO:0000256" key="4">
    <source>
        <dbReference type="ARBA" id="ARBA00022989"/>
    </source>
</evidence>
<feature type="transmembrane region" description="Helical" evidence="6">
    <location>
        <begin position="108"/>
        <end position="132"/>
    </location>
</feature>
<feature type="transmembrane region" description="Helical" evidence="6">
    <location>
        <begin position="31"/>
        <end position="52"/>
    </location>
</feature>
<evidence type="ECO:0000256" key="5">
    <source>
        <dbReference type="ARBA" id="ARBA00023136"/>
    </source>
</evidence>
<evidence type="ECO:0000313" key="7">
    <source>
        <dbReference type="EMBL" id="TXD73682.1"/>
    </source>
</evidence>
<organism evidence="7 8">
    <name type="scientific">Aequorivita antarctica</name>
    <dbReference type="NCBI Taxonomy" id="153266"/>
    <lineage>
        <taxon>Bacteria</taxon>
        <taxon>Pseudomonadati</taxon>
        <taxon>Bacteroidota</taxon>
        <taxon>Flavobacteriia</taxon>
        <taxon>Flavobacteriales</taxon>
        <taxon>Flavobacteriaceae</taxon>
        <taxon>Aequorivita</taxon>
    </lineage>
</organism>
<dbReference type="AlphaFoldDB" id="A0A5C6Z169"/>
<dbReference type="Proteomes" id="UP000321497">
    <property type="component" value="Unassembled WGS sequence"/>
</dbReference>
<evidence type="ECO:0000256" key="1">
    <source>
        <dbReference type="ARBA" id="ARBA00004651"/>
    </source>
</evidence>
<keyword evidence="8" id="KW-1185">Reference proteome</keyword>
<evidence type="ECO:0000256" key="2">
    <source>
        <dbReference type="ARBA" id="ARBA00022475"/>
    </source>
</evidence>
<dbReference type="GO" id="GO:0005886">
    <property type="term" value="C:plasma membrane"/>
    <property type="evidence" value="ECO:0007669"/>
    <property type="project" value="UniProtKB-SubCell"/>
</dbReference>
<dbReference type="EMBL" id="VORT01000004">
    <property type="protein sequence ID" value="TXD73682.1"/>
    <property type="molecule type" value="Genomic_DNA"/>
</dbReference>
<keyword evidence="3 6" id="KW-0812">Transmembrane</keyword>
<feature type="transmembrane region" description="Helical" evidence="6">
    <location>
        <begin position="168"/>
        <end position="185"/>
    </location>
</feature>
<feature type="transmembrane region" description="Helical" evidence="6">
    <location>
        <begin position="191"/>
        <end position="214"/>
    </location>
</feature>
<comment type="caution">
    <text evidence="7">The sequence shown here is derived from an EMBL/GenBank/DDBJ whole genome shotgun (WGS) entry which is preliminary data.</text>
</comment>
<accession>A0A5C6Z169</accession>